<evidence type="ECO:0000259" key="11">
    <source>
        <dbReference type="SMART" id="SM01002"/>
    </source>
</evidence>
<feature type="domain" description="Alanine dehydrogenase/pyridine nucleotide transhydrogenase N-terminal" evidence="12">
    <location>
        <begin position="4"/>
        <end position="135"/>
    </location>
</feature>
<dbReference type="SUPFAM" id="SSF51735">
    <property type="entry name" value="NAD(P)-binding Rossmann-fold domains"/>
    <property type="match status" value="1"/>
</dbReference>
<dbReference type="SMART" id="SM01003">
    <property type="entry name" value="AlaDh_PNT_N"/>
    <property type="match status" value="1"/>
</dbReference>
<feature type="active site" description="Proton donor/acceptor" evidence="7">
    <location>
        <position position="94"/>
    </location>
</feature>
<gene>
    <name evidence="13" type="ORF">C8P63_104204</name>
</gene>
<dbReference type="FunFam" id="3.40.50.720:FF:000049">
    <property type="entry name" value="Alanine dehydrogenase"/>
    <property type="match status" value="1"/>
</dbReference>
<organism evidence="13 14">
    <name type="scientific">Melghirimyces profundicolus</name>
    <dbReference type="NCBI Taxonomy" id="1242148"/>
    <lineage>
        <taxon>Bacteria</taxon>
        <taxon>Bacillati</taxon>
        <taxon>Bacillota</taxon>
        <taxon>Bacilli</taxon>
        <taxon>Bacillales</taxon>
        <taxon>Thermoactinomycetaceae</taxon>
        <taxon>Melghirimyces</taxon>
    </lineage>
</organism>
<dbReference type="InterPro" id="IPR007886">
    <property type="entry name" value="AlaDH/PNT_N"/>
</dbReference>
<comment type="similarity">
    <text evidence="2 6">Belongs to the AlaDH/PNT family.</text>
</comment>
<comment type="catalytic activity">
    <reaction evidence="6">
        <text>L-alanine + NAD(+) + H2O = pyruvate + NH4(+) + NADH + H(+)</text>
        <dbReference type="Rhea" id="RHEA:18405"/>
        <dbReference type="ChEBI" id="CHEBI:15361"/>
        <dbReference type="ChEBI" id="CHEBI:15377"/>
        <dbReference type="ChEBI" id="CHEBI:15378"/>
        <dbReference type="ChEBI" id="CHEBI:28938"/>
        <dbReference type="ChEBI" id="CHEBI:57540"/>
        <dbReference type="ChEBI" id="CHEBI:57945"/>
        <dbReference type="ChEBI" id="CHEBI:57972"/>
        <dbReference type="EC" id="1.4.1.1"/>
    </reaction>
</comment>
<feature type="binding site" evidence="10">
    <location>
        <position position="326"/>
    </location>
    <ligand>
        <name>Mg(2+)</name>
        <dbReference type="ChEBI" id="CHEBI:18420"/>
    </ligand>
</feature>
<dbReference type="GO" id="GO:0000166">
    <property type="term" value="F:nucleotide binding"/>
    <property type="evidence" value="ECO:0007669"/>
    <property type="project" value="UniProtKB-KW"/>
</dbReference>
<evidence type="ECO:0000256" key="3">
    <source>
        <dbReference type="ARBA" id="ARBA00012897"/>
    </source>
</evidence>
<dbReference type="OrthoDB" id="9804592at2"/>
<evidence type="ECO:0000256" key="6">
    <source>
        <dbReference type="PIRNR" id="PIRNR000183"/>
    </source>
</evidence>
<dbReference type="SMART" id="SM01002">
    <property type="entry name" value="AlaDh_PNT_C"/>
    <property type="match status" value="1"/>
</dbReference>
<dbReference type="InterPro" id="IPR008141">
    <property type="entry name" value="Ala_DH"/>
</dbReference>
<name>A0A2T6C4Z4_9BACL</name>
<dbReference type="InterPro" id="IPR007698">
    <property type="entry name" value="AlaDH/PNT_NAD(H)-bd"/>
</dbReference>
<dbReference type="PROSITE" id="PS00837">
    <property type="entry name" value="ALADH_PNT_2"/>
    <property type="match status" value="1"/>
</dbReference>
<feature type="active site" description="Proton donor/acceptor" evidence="7">
    <location>
        <position position="268"/>
    </location>
</feature>
<feature type="binding site" evidence="9">
    <location>
        <begin position="237"/>
        <end position="238"/>
    </location>
    <ligand>
        <name>NAD(+)</name>
        <dbReference type="ChEBI" id="CHEBI:57540"/>
    </ligand>
</feature>
<dbReference type="PIRSF" id="PIRSF000183">
    <property type="entry name" value="Alanine_dh"/>
    <property type="match status" value="1"/>
</dbReference>
<dbReference type="EC" id="1.4.1.1" evidence="3 6"/>
<evidence type="ECO:0000256" key="4">
    <source>
        <dbReference type="ARBA" id="ARBA00023002"/>
    </source>
</evidence>
<reference evidence="13 14" key="1">
    <citation type="submission" date="2018-04" db="EMBL/GenBank/DDBJ databases">
        <title>Genomic Encyclopedia of Archaeal and Bacterial Type Strains, Phase II (KMG-II): from individual species to whole genera.</title>
        <authorList>
            <person name="Goeker M."/>
        </authorList>
    </citation>
    <scope>NUCLEOTIDE SEQUENCE [LARGE SCALE GENOMIC DNA]</scope>
    <source>
        <strain evidence="13 14">DSM 45787</strain>
    </source>
</reference>
<dbReference type="GO" id="GO:0005886">
    <property type="term" value="C:plasma membrane"/>
    <property type="evidence" value="ECO:0007669"/>
    <property type="project" value="TreeGrafter"/>
</dbReference>
<feature type="binding site" evidence="9">
    <location>
        <position position="278"/>
    </location>
    <ligand>
        <name>NAD(+)</name>
        <dbReference type="ChEBI" id="CHEBI:57540"/>
    </ligand>
</feature>
<dbReference type="InterPro" id="IPR008143">
    <property type="entry name" value="Ala_DH/PNT_CS2"/>
</dbReference>
<dbReference type="Gene3D" id="3.40.50.720">
    <property type="entry name" value="NAD(P)-binding Rossmann-like Domain"/>
    <property type="match status" value="2"/>
</dbReference>
<dbReference type="Proteomes" id="UP000244240">
    <property type="component" value="Unassembled WGS sequence"/>
</dbReference>
<feature type="binding site" evidence="9">
    <location>
        <position position="218"/>
    </location>
    <ligand>
        <name>NAD(+)</name>
        <dbReference type="ChEBI" id="CHEBI:57540"/>
    </ligand>
</feature>
<keyword evidence="5 6" id="KW-0520">NAD</keyword>
<evidence type="ECO:0000313" key="14">
    <source>
        <dbReference type="Proteomes" id="UP000244240"/>
    </source>
</evidence>
<evidence type="ECO:0000256" key="5">
    <source>
        <dbReference type="ARBA" id="ARBA00023027"/>
    </source>
</evidence>
<feature type="domain" description="Alanine dehydrogenase/pyridine nucleotide transhydrogenase NAD(H)-binding" evidence="11">
    <location>
        <begin position="147"/>
        <end position="296"/>
    </location>
</feature>
<accession>A0A2T6C4Z4</accession>
<dbReference type="SUPFAM" id="SSF52283">
    <property type="entry name" value="Formate/glycerate dehydrogenase catalytic domain-like"/>
    <property type="match status" value="1"/>
</dbReference>
<dbReference type="CDD" id="cd05305">
    <property type="entry name" value="L-AlaDH"/>
    <property type="match status" value="1"/>
</dbReference>
<dbReference type="UniPathway" id="UPA00527">
    <property type="reaction ID" value="UER00585"/>
</dbReference>
<dbReference type="Pfam" id="PF01262">
    <property type="entry name" value="AlaDh_PNT_C"/>
    <property type="match status" value="1"/>
</dbReference>
<protein>
    <recommendedName>
        <fullName evidence="3 6">Alanine dehydrogenase</fullName>
        <ecNumber evidence="3 6">1.4.1.1</ecNumber>
    </recommendedName>
</protein>
<dbReference type="PANTHER" id="PTHR42795">
    <property type="entry name" value="ALANINE DEHYDROGENASE"/>
    <property type="match status" value="1"/>
</dbReference>
<evidence type="ECO:0000259" key="12">
    <source>
        <dbReference type="SMART" id="SM01003"/>
    </source>
</evidence>
<dbReference type="GO" id="GO:0000286">
    <property type="term" value="F:alanine dehydrogenase activity"/>
    <property type="evidence" value="ECO:0007669"/>
    <property type="project" value="UniProtKB-UniRule"/>
</dbReference>
<dbReference type="AlphaFoldDB" id="A0A2T6C4Z4"/>
<dbReference type="Pfam" id="PF05222">
    <property type="entry name" value="AlaDh_PNT_N"/>
    <property type="match status" value="1"/>
</dbReference>
<feature type="binding site" evidence="9">
    <location>
        <begin position="265"/>
        <end position="268"/>
    </location>
    <ligand>
        <name>NAD(+)</name>
        <dbReference type="ChEBI" id="CHEBI:57540"/>
    </ligand>
</feature>
<feature type="binding site" evidence="9">
    <location>
        <position position="132"/>
    </location>
    <ligand>
        <name>NAD(+)</name>
        <dbReference type="ChEBI" id="CHEBI:57540"/>
    </ligand>
</feature>
<dbReference type="NCBIfam" id="TIGR00518">
    <property type="entry name" value="alaDH"/>
    <property type="match status" value="1"/>
</dbReference>
<dbReference type="EMBL" id="QBKR01000004">
    <property type="protein sequence ID" value="PTX63357.1"/>
    <property type="molecule type" value="Genomic_DNA"/>
</dbReference>
<dbReference type="RefSeq" id="WP_108022182.1">
    <property type="nucleotide sequence ID" value="NZ_QBKR01000004.1"/>
</dbReference>
<keyword evidence="14" id="KW-1185">Reference proteome</keyword>
<feature type="binding site" evidence="9">
    <location>
        <begin position="297"/>
        <end position="300"/>
    </location>
    <ligand>
        <name>NAD(+)</name>
        <dbReference type="ChEBI" id="CHEBI:57540"/>
    </ligand>
</feature>
<evidence type="ECO:0000256" key="7">
    <source>
        <dbReference type="PIRSR" id="PIRSR000183-1"/>
    </source>
</evidence>
<evidence type="ECO:0000256" key="1">
    <source>
        <dbReference type="ARBA" id="ARBA00005206"/>
    </source>
</evidence>
<evidence type="ECO:0000256" key="10">
    <source>
        <dbReference type="PIRSR" id="PIRSR000183-4"/>
    </source>
</evidence>
<proteinExistence type="inferred from homology"/>
<feature type="binding site" evidence="8">
    <location>
        <position position="15"/>
    </location>
    <ligand>
        <name>substrate</name>
    </ligand>
</feature>
<dbReference type="InterPro" id="IPR036291">
    <property type="entry name" value="NAD(P)-bd_dom_sf"/>
</dbReference>
<feature type="binding site" evidence="9">
    <location>
        <position position="196"/>
    </location>
    <ligand>
        <name>NAD(+)</name>
        <dbReference type="ChEBI" id="CHEBI:57540"/>
    </ligand>
</feature>
<evidence type="ECO:0000313" key="13">
    <source>
        <dbReference type="EMBL" id="PTX63357.1"/>
    </source>
</evidence>
<dbReference type="PANTHER" id="PTHR42795:SF1">
    <property type="entry name" value="ALANINE DEHYDROGENASE"/>
    <property type="match status" value="1"/>
</dbReference>
<feature type="binding site" evidence="8">
    <location>
        <position position="73"/>
    </location>
    <ligand>
        <name>substrate</name>
    </ligand>
</feature>
<evidence type="ECO:0000256" key="9">
    <source>
        <dbReference type="PIRSR" id="PIRSR000183-3"/>
    </source>
</evidence>
<keyword evidence="4 6" id="KW-0560">Oxidoreductase</keyword>
<feature type="binding site" evidence="9">
    <location>
        <position position="201"/>
    </location>
    <ligand>
        <name>NAD(+)</name>
        <dbReference type="ChEBI" id="CHEBI:57540"/>
    </ligand>
</feature>
<comment type="caution">
    <text evidence="13">The sequence shown here is derived from an EMBL/GenBank/DDBJ whole genome shotgun (WGS) entry which is preliminary data.</text>
</comment>
<dbReference type="GO" id="GO:0042853">
    <property type="term" value="P:L-alanine catabolic process"/>
    <property type="evidence" value="ECO:0007669"/>
    <property type="project" value="UniProtKB-UniPathway"/>
</dbReference>
<evidence type="ECO:0000256" key="8">
    <source>
        <dbReference type="PIRSR" id="PIRSR000183-2"/>
    </source>
</evidence>
<keyword evidence="9" id="KW-0547">Nucleotide-binding</keyword>
<evidence type="ECO:0000256" key="2">
    <source>
        <dbReference type="ARBA" id="ARBA00005689"/>
    </source>
</evidence>
<sequence>MRIGVPKEVKNREFRVAITPAGVQSLTDAGHQVVIQEGAGTGSGFEDEEYVRAGARMGTVEEAWESDLVLKVKEPVEEEYGYFREDLLLFTYLHLAADRPLTEAMVRSGMTGVAYETVQLENGSLPLLAPMSEVAGRMSVQVGVHCLEKPQGGSGILLGGVPGVPPGRVAIIGGGMVGTQAAKMAVGLGAEVTILDINGQRLRQLDDLFHGRVRTVMSNRFNVEQAVRDADLVIGAVLIPGTRAPKLVTRDMVSQMKPGCAVVDVAVDQGGCIETADRVTTHDDPTYTVNGVVHYSVANMPGAVPRTSTFALTNATLPYVLKLANHGLNPETDPALIKGVNVAKGTITCEGVADAFDLEFASPREVLFGTTTHS</sequence>
<comment type="pathway">
    <text evidence="1">Amino-acid degradation; L-alanine degradation via dehydrogenase pathway; NH(3) and pyruvate from L-alanine: step 1/1.</text>
</comment>